<evidence type="ECO:0000256" key="2">
    <source>
        <dbReference type="ARBA" id="ARBA00022692"/>
    </source>
</evidence>
<keyword evidence="5" id="KW-0175">Coiled coil</keyword>
<keyword evidence="4 6" id="KW-0472">Membrane</keyword>
<feature type="transmembrane region" description="Helical" evidence="6">
    <location>
        <begin position="112"/>
        <end position="130"/>
    </location>
</feature>
<proteinExistence type="predicted"/>
<dbReference type="Pfam" id="PF06271">
    <property type="entry name" value="RDD"/>
    <property type="match status" value="1"/>
</dbReference>
<dbReference type="EMBL" id="JAGGJZ010000001">
    <property type="protein sequence ID" value="MBP1889106.1"/>
    <property type="molecule type" value="Genomic_DNA"/>
</dbReference>
<evidence type="ECO:0000256" key="5">
    <source>
        <dbReference type="SAM" id="Coils"/>
    </source>
</evidence>
<comment type="caution">
    <text evidence="8">The sequence shown here is derived from an EMBL/GenBank/DDBJ whole genome shotgun (WGS) entry which is preliminary data.</text>
</comment>
<protein>
    <recommendedName>
        <fullName evidence="7">RDD domain-containing protein</fullName>
    </recommendedName>
</protein>
<evidence type="ECO:0000256" key="4">
    <source>
        <dbReference type="ARBA" id="ARBA00023136"/>
    </source>
</evidence>
<evidence type="ECO:0000256" key="3">
    <source>
        <dbReference type="ARBA" id="ARBA00022989"/>
    </source>
</evidence>
<evidence type="ECO:0000313" key="8">
    <source>
        <dbReference type="EMBL" id="MBP1889106.1"/>
    </source>
</evidence>
<feature type="domain" description="RDD" evidence="7">
    <location>
        <begin position="68"/>
        <end position="143"/>
    </location>
</feature>
<evidence type="ECO:0000259" key="7">
    <source>
        <dbReference type="Pfam" id="PF06271"/>
    </source>
</evidence>
<dbReference type="InterPro" id="IPR010432">
    <property type="entry name" value="RDD"/>
</dbReference>
<feature type="coiled-coil region" evidence="5">
    <location>
        <begin position="16"/>
        <end position="43"/>
    </location>
</feature>
<dbReference type="Proteomes" id="UP000783390">
    <property type="component" value="Unassembled WGS sequence"/>
</dbReference>
<evidence type="ECO:0000256" key="6">
    <source>
        <dbReference type="SAM" id="Phobius"/>
    </source>
</evidence>
<evidence type="ECO:0000256" key="1">
    <source>
        <dbReference type="ARBA" id="ARBA00004141"/>
    </source>
</evidence>
<organism evidence="8 9">
    <name type="scientific">Clostridium moniliforme</name>
    <dbReference type="NCBI Taxonomy" id="39489"/>
    <lineage>
        <taxon>Bacteria</taxon>
        <taxon>Bacillati</taxon>
        <taxon>Bacillota</taxon>
        <taxon>Clostridia</taxon>
        <taxon>Eubacteriales</taxon>
        <taxon>Clostridiaceae</taxon>
        <taxon>Clostridium</taxon>
    </lineage>
</organism>
<accession>A0ABS4EYN1</accession>
<keyword evidence="3 6" id="KW-1133">Transmembrane helix</keyword>
<dbReference type="RefSeq" id="WP_209795809.1">
    <property type="nucleotide sequence ID" value="NZ_JAGGJZ010000001.1"/>
</dbReference>
<keyword evidence="2 6" id="KW-0812">Transmembrane</keyword>
<feature type="transmembrane region" description="Helical" evidence="6">
    <location>
        <begin position="82"/>
        <end position="106"/>
    </location>
</feature>
<name>A0ABS4EYN1_9CLOT</name>
<keyword evidence="9" id="KW-1185">Reference proteome</keyword>
<gene>
    <name evidence="8" type="ORF">J2Z53_000685</name>
</gene>
<comment type="subcellular location">
    <subcellularLocation>
        <location evidence="1">Membrane</location>
        <topology evidence="1">Multi-pass membrane protein</topology>
    </subcellularLocation>
</comment>
<evidence type="ECO:0000313" key="9">
    <source>
        <dbReference type="Proteomes" id="UP000783390"/>
    </source>
</evidence>
<sequence length="144" mass="16585">MSKDDMDIKNKKDLNIDEDIKIEEKIEKNEKELEEKIEVKENDDINTIENKLDEDDNKYEIDGLDSNPSFLKKLFASVLDQAVILGISAIILLIFDLVIGLLGYMIIEPTSILLIIYVIVNVFYLPLFEIKNKRTIGKRILSIV</sequence>
<reference evidence="8 9" key="1">
    <citation type="submission" date="2021-03" db="EMBL/GenBank/DDBJ databases">
        <title>Genomic Encyclopedia of Type Strains, Phase IV (KMG-IV): sequencing the most valuable type-strain genomes for metagenomic binning, comparative biology and taxonomic classification.</title>
        <authorList>
            <person name="Goeker M."/>
        </authorList>
    </citation>
    <scope>NUCLEOTIDE SEQUENCE [LARGE SCALE GENOMIC DNA]</scope>
    <source>
        <strain evidence="8 9">DSM 3984</strain>
    </source>
</reference>